<keyword evidence="7" id="KW-0812">Transmembrane</keyword>
<feature type="transmembrane region" description="Helical" evidence="7">
    <location>
        <begin position="227"/>
        <end position="252"/>
    </location>
</feature>
<evidence type="ECO:0000256" key="7">
    <source>
        <dbReference type="SAM" id="Phobius"/>
    </source>
</evidence>
<evidence type="ECO:0000256" key="2">
    <source>
        <dbReference type="ARBA" id="ARBA00022729"/>
    </source>
</evidence>
<dbReference type="PROSITE" id="PS50026">
    <property type="entry name" value="EGF_3"/>
    <property type="match status" value="1"/>
</dbReference>
<accession>A0AAN9SUX9</accession>
<dbReference type="PANTHER" id="PTHR32444:SF234">
    <property type="entry name" value="RECEPTOR-LIKE SERINE_THREONINE-PROTEIN KINASE"/>
    <property type="match status" value="1"/>
</dbReference>
<dbReference type="PANTHER" id="PTHR32444">
    <property type="entry name" value="BULB-TYPE LECTIN DOMAIN-CONTAINING PROTEIN"/>
    <property type="match status" value="1"/>
</dbReference>
<comment type="catalytic activity">
    <reaction evidence="5">
        <text>L-seryl-[protein] + ATP = O-phospho-L-seryl-[protein] + ADP + H(+)</text>
        <dbReference type="Rhea" id="RHEA:17989"/>
        <dbReference type="Rhea" id="RHEA-COMP:9863"/>
        <dbReference type="Rhea" id="RHEA-COMP:11604"/>
        <dbReference type="ChEBI" id="CHEBI:15378"/>
        <dbReference type="ChEBI" id="CHEBI:29999"/>
        <dbReference type="ChEBI" id="CHEBI:30616"/>
        <dbReference type="ChEBI" id="CHEBI:83421"/>
        <dbReference type="ChEBI" id="CHEBI:456216"/>
        <dbReference type="EC" id="2.7.11.1"/>
    </reaction>
</comment>
<comment type="caution">
    <text evidence="6">Lacks conserved residue(s) required for the propagation of feature annotation.</text>
</comment>
<evidence type="ECO:0000256" key="4">
    <source>
        <dbReference type="ARBA" id="ARBA00047899"/>
    </source>
</evidence>
<keyword evidence="7" id="KW-1133">Transmembrane helix</keyword>
<dbReference type="InterPro" id="IPR000742">
    <property type="entry name" value="EGF"/>
</dbReference>
<gene>
    <name evidence="10" type="ORF">VNO78_06347</name>
</gene>
<feature type="domain" description="Apple" evidence="9">
    <location>
        <begin position="124"/>
        <end position="209"/>
    </location>
</feature>
<dbReference type="GO" id="GO:0004674">
    <property type="term" value="F:protein serine/threonine kinase activity"/>
    <property type="evidence" value="ECO:0007669"/>
    <property type="project" value="UniProtKB-EC"/>
</dbReference>
<dbReference type="InterPro" id="IPR000858">
    <property type="entry name" value="S_locus_glycoprot_dom"/>
</dbReference>
<name>A0AAN9SUX9_PSOTE</name>
<keyword evidence="3" id="KW-1015">Disulfide bond</keyword>
<dbReference type="AlphaFoldDB" id="A0AAN9SUX9"/>
<dbReference type="EMBL" id="JAYMYS010000002">
    <property type="protein sequence ID" value="KAK7405149.1"/>
    <property type="molecule type" value="Genomic_DNA"/>
</dbReference>
<dbReference type="EC" id="2.7.11.1" evidence="1"/>
<evidence type="ECO:0000256" key="6">
    <source>
        <dbReference type="PROSITE-ProRule" id="PRU00076"/>
    </source>
</evidence>
<reference evidence="10 11" key="1">
    <citation type="submission" date="2024-01" db="EMBL/GenBank/DDBJ databases">
        <title>The genomes of 5 underutilized Papilionoideae crops provide insights into root nodulation and disease resistanc.</title>
        <authorList>
            <person name="Jiang F."/>
        </authorList>
    </citation>
    <scope>NUCLEOTIDE SEQUENCE [LARGE SCALE GENOMIC DNA]</scope>
    <source>
        <strain evidence="10">DUOXIRENSHENG_FW03</strain>
        <tissue evidence="10">Leaves</tissue>
    </source>
</reference>
<organism evidence="10 11">
    <name type="scientific">Psophocarpus tetragonolobus</name>
    <name type="common">Winged bean</name>
    <name type="synonym">Dolichos tetragonolobus</name>
    <dbReference type="NCBI Taxonomy" id="3891"/>
    <lineage>
        <taxon>Eukaryota</taxon>
        <taxon>Viridiplantae</taxon>
        <taxon>Streptophyta</taxon>
        <taxon>Embryophyta</taxon>
        <taxon>Tracheophyta</taxon>
        <taxon>Spermatophyta</taxon>
        <taxon>Magnoliopsida</taxon>
        <taxon>eudicotyledons</taxon>
        <taxon>Gunneridae</taxon>
        <taxon>Pentapetalae</taxon>
        <taxon>rosids</taxon>
        <taxon>fabids</taxon>
        <taxon>Fabales</taxon>
        <taxon>Fabaceae</taxon>
        <taxon>Papilionoideae</taxon>
        <taxon>50 kb inversion clade</taxon>
        <taxon>NPAAA clade</taxon>
        <taxon>indigoferoid/millettioid clade</taxon>
        <taxon>Phaseoleae</taxon>
        <taxon>Psophocarpus</taxon>
    </lineage>
</organism>
<dbReference type="CDD" id="cd01098">
    <property type="entry name" value="PAN_AP_plant"/>
    <property type="match status" value="1"/>
</dbReference>
<evidence type="ECO:0000256" key="5">
    <source>
        <dbReference type="ARBA" id="ARBA00048679"/>
    </source>
</evidence>
<protein>
    <recommendedName>
        <fullName evidence="1">non-specific serine/threonine protein kinase</fullName>
        <ecNumber evidence="1">2.7.11.1</ecNumber>
    </recommendedName>
</protein>
<evidence type="ECO:0000259" key="9">
    <source>
        <dbReference type="PROSITE" id="PS50948"/>
    </source>
</evidence>
<dbReference type="GO" id="GO:0048544">
    <property type="term" value="P:recognition of pollen"/>
    <property type="evidence" value="ECO:0007669"/>
    <property type="project" value="InterPro"/>
</dbReference>
<comment type="caution">
    <text evidence="10">The sequence shown here is derived from an EMBL/GenBank/DDBJ whole genome shotgun (WGS) entry which is preliminary data.</text>
</comment>
<dbReference type="SMART" id="SM00473">
    <property type="entry name" value="PAN_AP"/>
    <property type="match status" value="1"/>
</dbReference>
<evidence type="ECO:0000313" key="10">
    <source>
        <dbReference type="EMBL" id="KAK7405149.1"/>
    </source>
</evidence>
<proteinExistence type="predicted"/>
<dbReference type="PROSITE" id="PS50948">
    <property type="entry name" value="PAN"/>
    <property type="match status" value="1"/>
</dbReference>
<dbReference type="Pfam" id="PF00954">
    <property type="entry name" value="S_locus_glycop"/>
    <property type="match status" value="1"/>
</dbReference>
<evidence type="ECO:0000256" key="3">
    <source>
        <dbReference type="ARBA" id="ARBA00023157"/>
    </source>
</evidence>
<evidence type="ECO:0000256" key="1">
    <source>
        <dbReference type="ARBA" id="ARBA00012513"/>
    </source>
</evidence>
<keyword evidence="2" id="KW-0732">Signal</keyword>
<dbReference type="Proteomes" id="UP001386955">
    <property type="component" value="Unassembled WGS sequence"/>
</dbReference>
<feature type="domain" description="EGF-like" evidence="8">
    <location>
        <begin position="67"/>
        <end position="104"/>
    </location>
</feature>
<evidence type="ECO:0000313" key="11">
    <source>
        <dbReference type="Proteomes" id="UP001386955"/>
    </source>
</evidence>
<sequence length="294" mass="32807">MASPEVPFPKSKCGTGHRCSSEMALGTEFASNGSLISRIVLNETDYGLRRFIWAEESQKWELYMTVPGEYCDEYNHCGSFGYCAMMGKTPICECLNGFEPKWPQNWVGKNWTQGCVLSSKSWRCKEKNKDGFLLFSNMKVPDTNTSWISRDTSVTPEECRAQCWENCSCTAYGNSDITGKGSGCILWFGHLLDLTLLPNAGQDLYLRLDISQIAIQDAKGGSTSKKVAIVVTILVRSITVMLVIFILVYCYYKYVKQMTGSAKSRELNHLYGGTTIQLFSSLGGARPTHCRSLS</sequence>
<keyword evidence="7" id="KW-0472">Membrane</keyword>
<dbReference type="Pfam" id="PF08276">
    <property type="entry name" value="PAN_2"/>
    <property type="match status" value="1"/>
</dbReference>
<keyword evidence="11" id="KW-1185">Reference proteome</keyword>
<keyword evidence="6" id="KW-0245">EGF-like domain</keyword>
<evidence type="ECO:0000259" key="8">
    <source>
        <dbReference type="PROSITE" id="PS50026"/>
    </source>
</evidence>
<comment type="catalytic activity">
    <reaction evidence="4">
        <text>L-threonyl-[protein] + ATP = O-phospho-L-threonyl-[protein] + ADP + H(+)</text>
        <dbReference type="Rhea" id="RHEA:46608"/>
        <dbReference type="Rhea" id="RHEA-COMP:11060"/>
        <dbReference type="Rhea" id="RHEA-COMP:11605"/>
        <dbReference type="ChEBI" id="CHEBI:15378"/>
        <dbReference type="ChEBI" id="CHEBI:30013"/>
        <dbReference type="ChEBI" id="CHEBI:30616"/>
        <dbReference type="ChEBI" id="CHEBI:61977"/>
        <dbReference type="ChEBI" id="CHEBI:456216"/>
        <dbReference type="EC" id="2.7.11.1"/>
    </reaction>
</comment>
<dbReference type="InterPro" id="IPR003609">
    <property type="entry name" value="Pan_app"/>
</dbReference>